<dbReference type="CDD" id="cd03801">
    <property type="entry name" value="GT4_PimA-like"/>
    <property type="match status" value="1"/>
</dbReference>
<gene>
    <name evidence="4" type="ORF">COV59_03755</name>
</gene>
<sequence>MEKSFAMKLLIVTQIMDKNDDLLGFMQDWVFAMAKQAQQVTVICLKKGENDLPENVQVISLKKEKGSGKIKRLWLFYKYIFAYKKQYDAVFVHMNPIYVVLGGLFWRMMDKKVSLWFAHYHTSILLRLANFFTDIIFTSTAYACRLQSKKIVVVGQGIDTKRFAYKPRTFLQEPKLLFLGRISSVKELDVLIDALSYLKEKSWHLDVVGAPLESSKDYFFSIREKVENLQLSDRITFYGKVANAQTVAYYRNADYFVNLTRSGSFDKTTLEAMSTGCIPVVSNTVFCEIFPQDLQQSLIFSQSQSTDLSEKLTSLFAMNVQKKERISSKMSEIIRVEHSTLSLSRKIYEALKA</sequence>
<keyword evidence="1" id="KW-0472">Membrane</keyword>
<dbReference type="Pfam" id="PF13477">
    <property type="entry name" value="Glyco_trans_4_2"/>
    <property type="match status" value="1"/>
</dbReference>
<accession>A0A2H0N4D9</accession>
<evidence type="ECO:0008006" key="6">
    <source>
        <dbReference type="Google" id="ProtNLM"/>
    </source>
</evidence>
<comment type="caution">
    <text evidence="4">The sequence shown here is derived from an EMBL/GenBank/DDBJ whole genome shotgun (WGS) entry which is preliminary data.</text>
</comment>
<dbReference type="Pfam" id="PF00534">
    <property type="entry name" value="Glycos_transf_1"/>
    <property type="match status" value="1"/>
</dbReference>
<evidence type="ECO:0000313" key="5">
    <source>
        <dbReference type="Proteomes" id="UP000229600"/>
    </source>
</evidence>
<keyword evidence="1" id="KW-1133">Transmembrane helix</keyword>
<feature type="transmembrane region" description="Helical" evidence="1">
    <location>
        <begin position="124"/>
        <end position="144"/>
    </location>
</feature>
<feature type="domain" description="Glycosyl transferase family 1" evidence="2">
    <location>
        <begin position="169"/>
        <end position="327"/>
    </location>
</feature>
<protein>
    <recommendedName>
        <fullName evidence="6">Glycosyl transferase family 1 domain-containing protein</fullName>
    </recommendedName>
</protein>
<evidence type="ECO:0000313" key="4">
    <source>
        <dbReference type="EMBL" id="PIR03762.1"/>
    </source>
</evidence>
<dbReference type="EMBL" id="PCWN01000008">
    <property type="protein sequence ID" value="PIR03762.1"/>
    <property type="molecule type" value="Genomic_DNA"/>
</dbReference>
<proteinExistence type="predicted"/>
<dbReference type="AlphaFoldDB" id="A0A2H0N4D9"/>
<dbReference type="InterPro" id="IPR001296">
    <property type="entry name" value="Glyco_trans_1"/>
</dbReference>
<evidence type="ECO:0000259" key="3">
    <source>
        <dbReference type="Pfam" id="PF13477"/>
    </source>
</evidence>
<reference evidence="4 5" key="1">
    <citation type="submission" date="2017-09" db="EMBL/GenBank/DDBJ databases">
        <title>Depth-based differentiation of microbial function through sediment-hosted aquifers and enrichment of novel symbionts in the deep terrestrial subsurface.</title>
        <authorList>
            <person name="Probst A.J."/>
            <person name="Ladd B."/>
            <person name="Jarett J.K."/>
            <person name="Geller-Mcgrath D.E."/>
            <person name="Sieber C.M."/>
            <person name="Emerson J.B."/>
            <person name="Anantharaman K."/>
            <person name="Thomas B.C."/>
            <person name="Malmstrom R."/>
            <person name="Stieglmeier M."/>
            <person name="Klingl A."/>
            <person name="Woyke T."/>
            <person name="Ryan C.M."/>
            <person name="Banfield J.F."/>
        </authorList>
    </citation>
    <scope>NUCLEOTIDE SEQUENCE [LARGE SCALE GENOMIC DNA]</scope>
    <source>
        <strain evidence="4">CG11_big_fil_rev_8_21_14_0_20_39_34</strain>
    </source>
</reference>
<organism evidence="4 5">
    <name type="scientific">Candidatus Magasanikbacteria bacterium CG11_big_fil_rev_8_21_14_0_20_39_34</name>
    <dbReference type="NCBI Taxonomy" id="1974653"/>
    <lineage>
        <taxon>Bacteria</taxon>
        <taxon>Candidatus Magasanikiibacteriota</taxon>
    </lineage>
</organism>
<feature type="transmembrane region" description="Helical" evidence="1">
    <location>
        <begin position="90"/>
        <end position="109"/>
    </location>
</feature>
<evidence type="ECO:0000259" key="2">
    <source>
        <dbReference type="Pfam" id="PF00534"/>
    </source>
</evidence>
<keyword evidence="1" id="KW-0812">Transmembrane</keyword>
<dbReference type="SUPFAM" id="SSF53756">
    <property type="entry name" value="UDP-Glycosyltransferase/glycogen phosphorylase"/>
    <property type="match status" value="1"/>
</dbReference>
<dbReference type="Gene3D" id="3.40.50.2000">
    <property type="entry name" value="Glycogen Phosphorylase B"/>
    <property type="match status" value="2"/>
</dbReference>
<dbReference type="PANTHER" id="PTHR12526">
    <property type="entry name" value="GLYCOSYLTRANSFERASE"/>
    <property type="match status" value="1"/>
</dbReference>
<evidence type="ECO:0000256" key="1">
    <source>
        <dbReference type="SAM" id="Phobius"/>
    </source>
</evidence>
<dbReference type="Proteomes" id="UP000229600">
    <property type="component" value="Unassembled WGS sequence"/>
</dbReference>
<feature type="domain" description="Glycosyltransferase subfamily 4-like N-terminal" evidence="3">
    <location>
        <begin position="25"/>
        <end position="105"/>
    </location>
</feature>
<dbReference type="GO" id="GO:0016757">
    <property type="term" value="F:glycosyltransferase activity"/>
    <property type="evidence" value="ECO:0007669"/>
    <property type="project" value="InterPro"/>
</dbReference>
<dbReference type="PANTHER" id="PTHR12526:SF637">
    <property type="entry name" value="GLYCOSYLTRANSFERASE EPSF-RELATED"/>
    <property type="match status" value="1"/>
</dbReference>
<dbReference type="InterPro" id="IPR028098">
    <property type="entry name" value="Glyco_trans_4-like_N"/>
</dbReference>
<name>A0A2H0N4D9_9BACT</name>